<name>A0AA87RKW4_9MICO</name>
<dbReference type="PROSITE" id="PS50995">
    <property type="entry name" value="HTH_MARR_2"/>
    <property type="match status" value="1"/>
</dbReference>
<dbReference type="GO" id="GO:0003700">
    <property type="term" value="F:DNA-binding transcription factor activity"/>
    <property type="evidence" value="ECO:0007669"/>
    <property type="project" value="InterPro"/>
</dbReference>
<dbReference type="InterPro" id="IPR000835">
    <property type="entry name" value="HTH_MarR-typ"/>
</dbReference>
<protein>
    <recommendedName>
        <fullName evidence="1">HTH marR-type domain-containing protein</fullName>
    </recommendedName>
</protein>
<dbReference type="EMBL" id="BJUU01000017">
    <property type="protein sequence ID" value="GEK81008.1"/>
    <property type="molecule type" value="Genomic_DNA"/>
</dbReference>
<dbReference type="Pfam" id="PF01047">
    <property type="entry name" value="MarR"/>
    <property type="match status" value="1"/>
</dbReference>
<evidence type="ECO:0000313" key="2">
    <source>
        <dbReference type="EMBL" id="GEK81008.1"/>
    </source>
</evidence>
<evidence type="ECO:0000259" key="1">
    <source>
        <dbReference type="PROSITE" id="PS50995"/>
    </source>
</evidence>
<dbReference type="InterPro" id="IPR039422">
    <property type="entry name" value="MarR/SlyA-like"/>
</dbReference>
<dbReference type="GO" id="GO:0006950">
    <property type="term" value="P:response to stress"/>
    <property type="evidence" value="ECO:0007669"/>
    <property type="project" value="TreeGrafter"/>
</dbReference>
<dbReference type="PANTHER" id="PTHR33164">
    <property type="entry name" value="TRANSCRIPTIONAL REGULATOR, MARR FAMILY"/>
    <property type="match status" value="1"/>
</dbReference>
<dbReference type="PANTHER" id="PTHR33164:SF57">
    <property type="entry name" value="MARR-FAMILY TRANSCRIPTIONAL REGULATOR"/>
    <property type="match status" value="1"/>
</dbReference>
<dbReference type="PRINTS" id="PR00598">
    <property type="entry name" value="HTHMARR"/>
</dbReference>
<dbReference type="Gene3D" id="1.10.10.10">
    <property type="entry name" value="Winged helix-like DNA-binding domain superfamily/Winged helix DNA-binding domain"/>
    <property type="match status" value="1"/>
</dbReference>
<dbReference type="InterPro" id="IPR036390">
    <property type="entry name" value="WH_DNA-bd_sf"/>
</dbReference>
<dbReference type="AlphaFoldDB" id="A0AA87RKW4"/>
<dbReference type="InterPro" id="IPR036388">
    <property type="entry name" value="WH-like_DNA-bd_sf"/>
</dbReference>
<accession>A0AA87RKW4</accession>
<keyword evidence="3" id="KW-1185">Reference proteome</keyword>
<evidence type="ECO:0000313" key="3">
    <source>
        <dbReference type="Proteomes" id="UP000321749"/>
    </source>
</evidence>
<dbReference type="SUPFAM" id="SSF46785">
    <property type="entry name" value="Winged helix' DNA-binding domain"/>
    <property type="match status" value="1"/>
</dbReference>
<organism evidence="2 3">
    <name type="scientific">Agrococcus baldri</name>
    <dbReference type="NCBI Taxonomy" id="153730"/>
    <lineage>
        <taxon>Bacteria</taxon>
        <taxon>Bacillati</taxon>
        <taxon>Actinomycetota</taxon>
        <taxon>Actinomycetes</taxon>
        <taxon>Micrococcales</taxon>
        <taxon>Microbacteriaceae</taxon>
        <taxon>Agrococcus</taxon>
    </lineage>
</organism>
<gene>
    <name evidence="2" type="ORF">ABA31_23590</name>
</gene>
<proteinExistence type="predicted"/>
<dbReference type="Proteomes" id="UP000321749">
    <property type="component" value="Unassembled WGS sequence"/>
</dbReference>
<dbReference type="SMART" id="SM00347">
    <property type="entry name" value="HTH_MARR"/>
    <property type="match status" value="1"/>
</dbReference>
<comment type="caution">
    <text evidence="2">The sequence shown here is derived from an EMBL/GenBank/DDBJ whole genome shotgun (WGS) entry which is preliminary data.</text>
</comment>
<reference evidence="2 3" key="1">
    <citation type="submission" date="2019-07" db="EMBL/GenBank/DDBJ databases">
        <title>Whole genome shotgun sequence of Agrococcus baldri NBRC 103055.</title>
        <authorList>
            <person name="Hosoyama A."/>
            <person name="Uohara A."/>
            <person name="Ohji S."/>
            <person name="Ichikawa N."/>
        </authorList>
    </citation>
    <scope>NUCLEOTIDE SEQUENCE [LARGE SCALE GENOMIC DNA]</scope>
    <source>
        <strain evidence="2 3">NBRC 103055</strain>
    </source>
</reference>
<feature type="domain" description="HTH marR-type" evidence="1">
    <location>
        <begin position="11"/>
        <end position="147"/>
    </location>
</feature>
<sequence>MAIRLGSSAFGMPLAEQLSTLVNRWSSHRFQLAHASRLHNERDFTANKVLYLLGSNGPMRPSELATEVGTGRANVSKVVARLESDGLVARSLDETDARATLVSLTARGEVVSSDVFTIGEEMIAELTAGWTRAERATLTSLLERLNAATERYERRLTTRSRPTGSK</sequence>
<dbReference type="CDD" id="cd00090">
    <property type="entry name" value="HTH_ARSR"/>
    <property type="match status" value="1"/>
</dbReference>
<dbReference type="InterPro" id="IPR011991">
    <property type="entry name" value="ArsR-like_HTH"/>
</dbReference>